<dbReference type="EMBL" id="JAPDIA010000009">
    <property type="protein sequence ID" value="MDG0814557.1"/>
    <property type="molecule type" value="Genomic_DNA"/>
</dbReference>
<dbReference type="SMART" id="SM00829">
    <property type="entry name" value="PKS_ER"/>
    <property type="match status" value="1"/>
</dbReference>
<evidence type="ECO:0000256" key="3">
    <source>
        <dbReference type="ARBA" id="ARBA00023002"/>
    </source>
</evidence>
<accession>A0A9X4QYD6</accession>
<dbReference type="AlphaFoldDB" id="A0A9X4QYD6"/>
<dbReference type="InterPro" id="IPR050129">
    <property type="entry name" value="Zn_alcohol_dh"/>
</dbReference>
<dbReference type="Proteomes" id="UP001153404">
    <property type="component" value="Unassembled WGS sequence"/>
</dbReference>
<name>A0A9X4QYD6_9BACL</name>
<comment type="similarity">
    <text evidence="4">Belongs to the zinc-containing alcohol dehydrogenase family.</text>
</comment>
<protein>
    <submittedName>
        <fullName evidence="6">Alcohol dehydrogenase catalytic domain-containing protein</fullName>
    </submittedName>
</protein>
<evidence type="ECO:0000313" key="7">
    <source>
        <dbReference type="Proteomes" id="UP001153404"/>
    </source>
</evidence>
<gene>
    <name evidence="6" type="ORF">OMP40_38695</name>
</gene>
<dbReference type="PROSITE" id="PS00059">
    <property type="entry name" value="ADH_ZINC"/>
    <property type="match status" value="1"/>
</dbReference>
<dbReference type="InterPro" id="IPR013154">
    <property type="entry name" value="ADH-like_N"/>
</dbReference>
<dbReference type="Pfam" id="PF08240">
    <property type="entry name" value="ADH_N"/>
    <property type="match status" value="1"/>
</dbReference>
<dbReference type="Gene3D" id="3.90.180.10">
    <property type="entry name" value="Medium-chain alcohol dehydrogenases, catalytic domain"/>
    <property type="match status" value="1"/>
</dbReference>
<feature type="domain" description="Enoyl reductase (ER)" evidence="5">
    <location>
        <begin position="7"/>
        <end position="338"/>
    </location>
</feature>
<dbReference type="PANTHER" id="PTHR43401:SF2">
    <property type="entry name" value="L-THREONINE 3-DEHYDROGENASE"/>
    <property type="match status" value="1"/>
</dbReference>
<evidence type="ECO:0000313" key="6">
    <source>
        <dbReference type="EMBL" id="MDG0814557.1"/>
    </source>
</evidence>
<dbReference type="InterPro" id="IPR020843">
    <property type="entry name" value="ER"/>
</dbReference>
<dbReference type="GO" id="GO:0008270">
    <property type="term" value="F:zinc ion binding"/>
    <property type="evidence" value="ECO:0007669"/>
    <property type="project" value="InterPro"/>
</dbReference>
<keyword evidence="7" id="KW-1185">Reference proteome</keyword>
<dbReference type="SUPFAM" id="SSF51735">
    <property type="entry name" value="NAD(P)-binding Rossmann-fold domains"/>
    <property type="match status" value="1"/>
</dbReference>
<dbReference type="InterPro" id="IPR002328">
    <property type="entry name" value="ADH_Zn_CS"/>
</dbReference>
<dbReference type="SUPFAM" id="SSF50129">
    <property type="entry name" value="GroES-like"/>
    <property type="match status" value="1"/>
</dbReference>
<comment type="caution">
    <text evidence="6">The sequence shown here is derived from an EMBL/GenBank/DDBJ whole genome shotgun (WGS) entry which is preliminary data.</text>
</comment>
<dbReference type="InterPro" id="IPR036291">
    <property type="entry name" value="NAD(P)-bd_dom_sf"/>
</dbReference>
<organism evidence="6 7">
    <name type="scientific">Cohnella rhizosphaerae</name>
    <dbReference type="NCBI Taxonomy" id="1457232"/>
    <lineage>
        <taxon>Bacteria</taxon>
        <taxon>Bacillati</taxon>
        <taxon>Bacillota</taxon>
        <taxon>Bacilli</taxon>
        <taxon>Bacillales</taxon>
        <taxon>Paenibacillaceae</taxon>
        <taxon>Cohnella</taxon>
    </lineage>
</organism>
<dbReference type="PANTHER" id="PTHR43401">
    <property type="entry name" value="L-THREONINE 3-DEHYDROGENASE"/>
    <property type="match status" value="1"/>
</dbReference>
<dbReference type="InterPro" id="IPR011032">
    <property type="entry name" value="GroES-like_sf"/>
</dbReference>
<dbReference type="InterPro" id="IPR013149">
    <property type="entry name" value="ADH-like_C"/>
</dbReference>
<sequence>MKALVWTAPEKMEYMDVPKPEPAEDEVLIKVETVGICGSEIEGYLGHNSLRVPPLVMGHEFCGRIESWGARAGRYAAGTKVVVNPLISCGDCAACRKGQNQLCASRRIVGIHRPGAFAEWVAVPVSCVVPVSESLDASRAALAEPLACSLRAARRSMVRHFAPNVLVFGAGGIGLLCAKVARLLGASRVIVADTQYDRLKIALDTGAADRAVHPSDGDLRRFVSEATGGDGADVVIDAAGFQPTRAQAMAIVNPGGTIMNIGLGIDETQLAINHQIRSEIEVLGSFCYAPQDFRDAVRLLEEGRVTEEGWTDRLSVAEGGRAFEDLVRGRVRQGKLFLRMEGA</sequence>
<dbReference type="GO" id="GO:0016491">
    <property type="term" value="F:oxidoreductase activity"/>
    <property type="evidence" value="ECO:0007669"/>
    <property type="project" value="UniProtKB-KW"/>
</dbReference>
<evidence type="ECO:0000256" key="2">
    <source>
        <dbReference type="ARBA" id="ARBA00022833"/>
    </source>
</evidence>
<comment type="cofactor">
    <cofactor evidence="4">
        <name>Zn(2+)</name>
        <dbReference type="ChEBI" id="CHEBI:29105"/>
    </cofactor>
</comment>
<evidence type="ECO:0000256" key="1">
    <source>
        <dbReference type="ARBA" id="ARBA00022723"/>
    </source>
</evidence>
<dbReference type="RefSeq" id="WP_277539527.1">
    <property type="nucleotide sequence ID" value="NZ_JAPDIA010000009.1"/>
</dbReference>
<keyword evidence="1 4" id="KW-0479">Metal-binding</keyword>
<dbReference type="Gene3D" id="3.40.50.720">
    <property type="entry name" value="NAD(P)-binding Rossmann-like Domain"/>
    <property type="match status" value="1"/>
</dbReference>
<reference evidence="6" key="1">
    <citation type="submission" date="2022-10" db="EMBL/GenBank/DDBJ databases">
        <title>Comparative genomic analysis of Cohnella hashimotonis sp. nov., isolated from the International Space Station.</title>
        <authorList>
            <person name="Simpson A."/>
            <person name="Venkateswaran K."/>
        </authorList>
    </citation>
    <scope>NUCLEOTIDE SEQUENCE</scope>
    <source>
        <strain evidence="6">DSM 28161</strain>
    </source>
</reference>
<evidence type="ECO:0000256" key="4">
    <source>
        <dbReference type="RuleBase" id="RU361277"/>
    </source>
</evidence>
<proteinExistence type="inferred from homology"/>
<keyword evidence="3" id="KW-0560">Oxidoreductase</keyword>
<keyword evidence="2 4" id="KW-0862">Zinc</keyword>
<evidence type="ECO:0000259" key="5">
    <source>
        <dbReference type="SMART" id="SM00829"/>
    </source>
</evidence>
<dbReference type="Pfam" id="PF00107">
    <property type="entry name" value="ADH_zinc_N"/>
    <property type="match status" value="1"/>
</dbReference>